<evidence type="ECO:0000256" key="5">
    <source>
        <dbReference type="ARBA" id="ARBA00022989"/>
    </source>
</evidence>
<keyword evidence="7 12" id="KW-0406">Ion transport</keyword>
<keyword evidence="2 12" id="KW-1003">Cell membrane</keyword>
<evidence type="ECO:0000256" key="12">
    <source>
        <dbReference type="HAMAP-Rule" id="MF_00454"/>
    </source>
</evidence>
<dbReference type="EMBL" id="CP005587">
    <property type="protein sequence ID" value="AGK56898.1"/>
    <property type="molecule type" value="Genomic_DNA"/>
</dbReference>
<dbReference type="Proteomes" id="UP000005952">
    <property type="component" value="Chromosome"/>
</dbReference>
<keyword evidence="5 12" id="KW-1133">Transmembrane helix</keyword>
<protein>
    <recommendedName>
        <fullName evidence="12">Fluoride-specific ion channel FluC</fullName>
    </recommendedName>
</protein>
<dbReference type="Pfam" id="PF02537">
    <property type="entry name" value="CRCB"/>
    <property type="match status" value="1"/>
</dbReference>
<evidence type="ECO:0000256" key="7">
    <source>
        <dbReference type="ARBA" id="ARBA00023065"/>
    </source>
</evidence>
<dbReference type="KEGG" id="hdt:HYPDE_26078"/>
<comment type="function">
    <text evidence="12">Fluoride-specific ion channel. Important for reducing fluoride concentration in the cell, thus reducing its toxicity.</text>
</comment>
<evidence type="ECO:0000256" key="1">
    <source>
        <dbReference type="ARBA" id="ARBA00004651"/>
    </source>
</evidence>
<keyword evidence="9 12" id="KW-0407">Ion channel</keyword>
<name>N0B1S2_9HYPH</name>
<dbReference type="STRING" id="670307.HYPDE_26078"/>
<comment type="activity regulation">
    <text evidence="12">Na(+) is not transported, but it plays an essential structural role and its presence is essential for fluoride channel function.</text>
</comment>
<evidence type="ECO:0000256" key="3">
    <source>
        <dbReference type="ARBA" id="ARBA00022519"/>
    </source>
</evidence>
<evidence type="ECO:0000256" key="6">
    <source>
        <dbReference type="ARBA" id="ARBA00023053"/>
    </source>
</evidence>
<evidence type="ECO:0000256" key="10">
    <source>
        <dbReference type="ARBA" id="ARBA00035120"/>
    </source>
</evidence>
<evidence type="ECO:0000313" key="13">
    <source>
        <dbReference type="EMBL" id="AGK56898.1"/>
    </source>
</evidence>
<comment type="catalytic activity">
    <reaction evidence="11">
        <text>fluoride(in) = fluoride(out)</text>
        <dbReference type="Rhea" id="RHEA:76159"/>
        <dbReference type="ChEBI" id="CHEBI:17051"/>
    </reaction>
    <physiologicalReaction direction="left-to-right" evidence="11">
        <dbReference type="Rhea" id="RHEA:76160"/>
    </physiologicalReaction>
</comment>
<dbReference type="GO" id="GO:0140114">
    <property type="term" value="P:cellular detoxification of fluoride"/>
    <property type="evidence" value="ECO:0007669"/>
    <property type="project" value="UniProtKB-UniRule"/>
</dbReference>
<comment type="subcellular location">
    <subcellularLocation>
        <location evidence="1 12">Cell membrane</location>
        <topology evidence="1 12">Multi-pass membrane protein</topology>
    </subcellularLocation>
</comment>
<feature type="binding site" evidence="12">
    <location>
        <position position="82"/>
    </location>
    <ligand>
        <name>Na(+)</name>
        <dbReference type="ChEBI" id="CHEBI:29101"/>
        <note>structural</note>
    </ligand>
</feature>
<keyword evidence="14" id="KW-1185">Reference proteome</keyword>
<feature type="transmembrane region" description="Helical" evidence="12">
    <location>
        <begin position="37"/>
        <end position="59"/>
    </location>
</feature>
<keyword evidence="3" id="KW-0997">Cell inner membrane</keyword>
<dbReference type="PANTHER" id="PTHR28259:SF1">
    <property type="entry name" value="FLUORIDE EXPORT PROTEIN 1-RELATED"/>
    <property type="match status" value="1"/>
</dbReference>
<sequence>MRSKMRTLLIVFVGSGVGGAGRHFLNTWITRLSGSDFPFGILTINIVGSFAMGLVAGWWAFKSNAPQDLRLFLATGILGGFTTFSTFSLDAGVLIERGQHLSALGYALGSVVFSVLALMAAMALIRSL</sequence>
<keyword evidence="6 12" id="KW-0915">Sodium</keyword>
<dbReference type="GO" id="GO:0005886">
    <property type="term" value="C:plasma membrane"/>
    <property type="evidence" value="ECO:0007669"/>
    <property type="project" value="UniProtKB-SubCell"/>
</dbReference>
<feature type="binding site" evidence="12">
    <location>
        <position position="79"/>
    </location>
    <ligand>
        <name>Na(+)</name>
        <dbReference type="ChEBI" id="CHEBI:29101"/>
        <note>structural</note>
    </ligand>
</feature>
<accession>N0B1S2</accession>
<evidence type="ECO:0000313" key="14">
    <source>
        <dbReference type="Proteomes" id="UP000005952"/>
    </source>
</evidence>
<dbReference type="GO" id="GO:0062054">
    <property type="term" value="F:fluoride channel activity"/>
    <property type="evidence" value="ECO:0007669"/>
    <property type="project" value="UniProtKB-UniRule"/>
</dbReference>
<evidence type="ECO:0000256" key="4">
    <source>
        <dbReference type="ARBA" id="ARBA00022692"/>
    </source>
</evidence>
<dbReference type="HOGENOM" id="CLU_114342_3_0_5"/>
<evidence type="ECO:0000256" key="8">
    <source>
        <dbReference type="ARBA" id="ARBA00023136"/>
    </source>
</evidence>
<keyword evidence="12" id="KW-0479">Metal-binding</keyword>
<organism evidence="13 14">
    <name type="scientific">Hyphomicrobium denitrificans 1NES1</name>
    <dbReference type="NCBI Taxonomy" id="670307"/>
    <lineage>
        <taxon>Bacteria</taxon>
        <taxon>Pseudomonadati</taxon>
        <taxon>Pseudomonadota</taxon>
        <taxon>Alphaproteobacteria</taxon>
        <taxon>Hyphomicrobiales</taxon>
        <taxon>Hyphomicrobiaceae</taxon>
        <taxon>Hyphomicrobium</taxon>
    </lineage>
</organism>
<keyword evidence="8 12" id="KW-0472">Membrane</keyword>
<evidence type="ECO:0000256" key="11">
    <source>
        <dbReference type="ARBA" id="ARBA00035585"/>
    </source>
</evidence>
<dbReference type="HAMAP" id="MF_00454">
    <property type="entry name" value="FluC"/>
    <property type="match status" value="1"/>
</dbReference>
<evidence type="ECO:0000256" key="2">
    <source>
        <dbReference type="ARBA" id="ARBA00022475"/>
    </source>
</evidence>
<gene>
    <name evidence="12" type="primary">fluC</name>
    <name evidence="12" type="synonym">crcB</name>
    <name evidence="13" type="ORF">HYPDE_26078</name>
</gene>
<evidence type="ECO:0000256" key="9">
    <source>
        <dbReference type="ARBA" id="ARBA00023303"/>
    </source>
</evidence>
<dbReference type="GO" id="GO:0046872">
    <property type="term" value="F:metal ion binding"/>
    <property type="evidence" value="ECO:0007669"/>
    <property type="project" value="UniProtKB-KW"/>
</dbReference>
<feature type="transmembrane region" description="Helical" evidence="12">
    <location>
        <begin position="71"/>
        <end position="95"/>
    </location>
</feature>
<dbReference type="NCBIfam" id="NF010794">
    <property type="entry name" value="PRK14198.1"/>
    <property type="match status" value="1"/>
</dbReference>
<proteinExistence type="inferred from homology"/>
<dbReference type="AlphaFoldDB" id="N0B1S2"/>
<dbReference type="NCBIfam" id="NF010791">
    <property type="entry name" value="PRK14195.1"/>
    <property type="match status" value="1"/>
</dbReference>
<dbReference type="PANTHER" id="PTHR28259">
    <property type="entry name" value="FLUORIDE EXPORT PROTEIN 1-RELATED"/>
    <property type="match status" value="1"/>
</dbReference>
<dbReference type="InterPro" id="IPR003691">
    <property type="entry name" value="FluC"/>
</dbReference>
<dbReference type="eggNOG" id="COG0239">
    <property type="taxonomic scope" value="Bacteria"/>
</dbReference>
<dbReference type="NCBIfam" id="TIGR00494">
    <property type="entry name" value="crcB"/>
    <property type="match status" value="1"/>
</dbReference>
<reference evidence="13 14" key="1">
    <citation type="journal article" date="2013" name="Genome Announc.">
        <title>Genome sequences for three denitrifying bacterial strains isolated from a uranium- and nitrate-contaminated subsurface environment.</title>
        <authorList>
            <person name="Venkatramanan R."/>
            <person name="Prakash O."/>
            <person name="Woyke T."/>
            <person name="Chain P."/>
            <person name="Goodwin L.A."/>
            <person name="Watson D."/>
            <person name="Brooks S."/>
            <person name="Kostka J.E."/>
            <person name="Green S.J."/>
        </authorList>
    </citation>
    <scope>NUCLEOTIDE SEQUENCE [LARGE SCALE GENOMIC DNA]</scope>
    <source>
        <strain evidence="13 14">1NES1</strain>
    </source>
</reference>
<keyword evidence="4 12" id="KW-0812">Transmembrane</keyword>
<comment type="similarity">
    <text evidence="10 12">Belongs to the fluoride channel Fluc/FEX (TC 1.A.43) family.</text>
</comment>
<feature type="transmembrane region" description="Helical" evidence="12">
    <location>
        <begin position="101"/>
        <end position="125"/>
    </location>
</feature>
<keyword evidence="12" id="KW-0813">Transport</keyword>